<dbReference type="InterPro" id="IPR052622">
    <property type="entry name" value="Glycosyltransferase_G1"/>
</dbReference>
<dbReference type="Proteomes" id="UP001178461">
    <property type="component" value="Unassembled WGS sequence"/>
</dbReference>
<sequence>DALESIIQIVDKDDEEEPLMSTLWACNSVKKRDQEFVQLSKSLLGDPFLHKEIVMKAKEYVTKHHSWEHERKAYQNLVLMLQ</sequence>
<dbReference type="PANTHER" id="PTHR46660">
    <property type="match status" value="1"/>
</dbReference>
<organism evidence="1 2">
    <name type="scientific">Podarcis lilfordi</name>
    <name type="common">Lilford's wall lizard</name>
    <dbReference type="NCBI Taxonomy" id="74358"/>
    <lineage>
        <taxon>Eukaryota</taxon>
        <taxon>Metazoa</taxon>
        <taxon>Chordata</taxon>
        <taxon>Craniata</taxon>
        <taxon>Vertebrata</taxon>
        <taxon>Euteleostomi</taxon>
        <taxon>Lepidosauria</taxon>
        <taxon>Squamata</taxon>
        <taxon>Bifurcata</taxon>
        <taxon>Unidentata</taxon>
        <taxon>Episquamata</taxon>
        <taxon>Laterata</taxon>
        <taxon>Lacertibaenia</taxon>
        <taxon>Lacertidae</taxon>
        <taxon>Podarcis</taxon>
    </lineage>
</organism>
<feature type="non-terminal residue" evidence="1">
    <location>
        <position position="82"/>
    </location>
</feature>
<dbReference type="AlphaFoldDB" id="A0AA35VZC5"/>
<accession>A0AA35VZC5</accession>
<gene>
    <name evidence="1" type="ORF">PODLI_1B039463</name>
</gene>
<dbReference type="PANTHER" id="PTHR46660:SF2">
    <property type="entry name" value="GLYCOSYLTRANSFERASE 1 DOMAIN-CONTAINING PROTEIN 1"/>
    <property type="match status" value="1"/>
</dbReference>
<protein>
    <submittedName>
        <fullName evidence="1">Glycos_transf_1 domain-containing protein</fullName>
    </submittedName>
</protein>
<name>A0AA35VZC5_9SAUR</name>
<dbReference type="EMBL" id="CANTUW010000756">
    <property type="protein sequence ID" value="CAI7935466.1"/>
    <property type="molecule type" value="Genomic_DNA"/>
</dbReference>
<reference evidence="1" key="1">
    <citation type="submission" date="2022-12" db="EMBL/GenBank/DDBJ databases">
        <authorList>
            <person name="Alioto T."/>
            <person name="Alioto T."/>
            <person name="Gomez Garrido J."/>
        </authorList>
    </citation>
    <scope>NUCLEOTIDE SEQUENCE</scope>
</reference>
<comment type="caution">
    <text evidence="1">The sequence shown here is derived from an EMBL/GenBank/DDBJ whole genome shotgun (WGS) entry which is preliminary data.</text>
</comment>
<proteinExistence type="predicted"/>
<evidence type="ECO:0000313" key="1">
    <source>
        <dbReference type="EMBL" id="CAI7935466.1"/>
    </source>
</evidence>
<evidence type="ECO:0000313" key="2">
    <source>
        <dbReference type="Proteomes" id="UP001178461"/>
    </source>
</evidence>
<keyword evidence="2" id="KW-1185">Reference proteome</keyword>